<accession>A0A0P9Q819</accession>
<dbReference type="EMBL" id="LJQC01000092">
    <property type="protein sequence ID" value="KPX10137.1"/>
    <property type="molecule type" value="Genomic_DNA"/>
</dbReference>
<proteinExistence type="predicted"/>
<keyword evidence="3" id="KW-1185">Reference proteome</keyword>
<sequence length="496" mass="55420">MRWSCEPAMQQQFTLLANRAIRPGALATGSFDQVIVAAHIAAVPPPRLDSLRPGHDAGRLHRQRLRFAQQPAWTREASGWQDRFTAAVRLPGTFGTIIGLGAQAIDRLVAQTRPQALAQLLPGQGLLHALIEQLTVRRDEIRQVSRQQAHGTYRRRYQHLFQPAAGQFEEHRSIALGTQQSDWYHSLRTFNMLQMQGKSLHTAVASGQEQGQIGDQPLERKQQGLMGLDIEIQLDAYIEKVRRRVALQRHGALAEQGVEVLQHAGRKPPGQRIAGQPQHLPHATQPHACQGGSGFAAQANAFQWHLLQTATQFMRTVDAQPVMHVSQHSRGYRVGRDHDAMAETLSGQLFTQTCFEDRPGAEQLEAGFDFHQQHPRVLEADIGTETVGPGREQLLQTLDIGRVMLDRGEVRHQRLGCGQRLPGFQPQRTRSRIDALQYATLSAAADQRQRFIGVAVTTHDAVQRQLRQQDTGPEHKNLKRRSGTEWGKAAQVRPGI</sequence>
<protein>
    <submittedName>
        <fullName evidence="2">Hydrogenase expression protein HypA</fullName>
    </submittedName>
</protein>
<comment type="caution">
    <text evidence="2">The sequence shown here is derived from an EMBL/GenBank/DDBJ whole genome shotgun (WGS) entry which is preliminary data.</text>
</comment>
<name>A0A0P9Q819_9PSED</name>
<gene>
    <name evidence="2" type="ORF">ALO75_05404</name>
</gene>
<dbReference type="AlphaFoldDB" id="A0A0P9Q819"/>
<feature type="region of interest" description="Disordered" evidence="1">
    <location>
        <begin position="466"/>
        <end position="496"/>
    </location>
</feature>
<dbReference type="Proteomes" id="UP000051335">
    <property type="component" value="Unassembled WGS sequence"/>
</dbReference>
<reference evidence="2 3" key="1">
    <citation type="submission" date="2015-09" db="EMBL/GenBank/DDBJ databases">
        <title>Genome announcement of multiple Pseudomonas syringae strains.</title>
        <authorList>
            <person name="Thakur S."/>
            <person name="Wang P.W."/>
            <person name="Gong Y."/>
            <person name="Weir B.S."/>
            <person name="Guttman D.S."/>
        </authorList>
    </citation>
    <scope>NUCLEOTIDE SEQUENCE [LARGE SCALE GENOMIC DNA]</scope>
    <source>
        <strain evidence="2 3">ICMP17001</strain>
    </source>
</reference>
<feature type="region of interest" description="Disordered" evidence="1">
    <location>
        <begin position="266"/>
        <end position="285"/>
    </location>
</feature>
<evidence type="ECO:0000313" key="3">
    <source>
        <dbReference type="Proteomes" id="UP000051335"/>
    </source>
</evidence>
<evidence type="ECO:0000313" key="2">
    <source>
        <dbReference type="EMBL" id="KPX10137.1"/>
    </source>
</evidence>
<evidence type="ECO:0000256" key="1">
    <source>
        <dbReference type="SAM" id="MobiDB-lite"/>
    </source>
</evidence>
<organism evidence="2 3">
    <name type="scientific">Pseudomonas syringae pv. coryli</name>
    <dbReference type="NCBI Taxonomy" id="317659"/>
    <lineage>
        <taxon>Bacteria</taxon>
        <taxon>Pseudomonadati</taxon>
        <taxon>Pseudomonadota</taxon>
        <taxon>Gammaproteobacteria</taxon>
        <taxon>Pseudomonadales</taxon>
        <taxon>Pseudomonadaceae</taxon>
        <taxon>Pseudomonas</taxon>
    </lineage>
</organism>